<dbReference type="Proteomes" id="UP001595791">
    <property type="component" value="Unassembled WGS sequence"/>
</dbReference>
<organism evidence="1 2">
    <name type="scientific">Chitinimonas lacunae</name>
    <dbReference type="NCBI Taxonomy" id="1963018"/>
    <lineage>
        <taxon>Bacteria</taxon>
        <taxon>Pseudomonadati</taxon>
        <taxon>Pseudomonadota</taxon>
        <taxon>Betaproteobacteria</taxon>
        <taxon>Neisseriales</taxon>
        <taxon>Chitinibacteraceae</taxon>
        <taxon>Chitinimonas</taxon>
    </lineage>
</organism>
<evidence type="ECO:0000313" key="2">
    <source>
        <dbReference type="Proteomes" id="UP001595791"/>
    </source>
</evidence>
<gene>
    <name evidence="1" type="ORF">ACFOW7_02750</name>
</gene>
<reference evidence="2" key="1">
    <citation type="journal article" date="2019" name="Int. J. Syst. Evol. Microbiol.">
        <title>The Global Catalogue of Microorganisms (GCM) 10K type strain sequencing project: providing services to taxonomists for standard genome sequencing and annotation.</title>
        <authorList>
            <consortium name="The Broad Institute Genomics Platform"/>
            <consortium name="The Broad Institute Genome Sequencing Center for Infectious Disease"/>
            <person name="Wu L."/>
            <person name="Ma J."/>
        </authorList>
    </citation>
    <scope>NUCLEOTIDE SEQUENCE [LARGE SCALE GENOMIC DNA]</scope>
    <source>
        <strain evidence="2">LMG 29894</strain>
    </source>
</reference>
<name>A0ABV8MLS8_9NEIS</name>
<sequence>MQTTPVTMLSTTQAILGEDFHKQRQAAHYNLETLAHRFRADVALGKAGAALQKLYELGDIEDFRELIESLRAYEQELVRRPVTELDGQQVFEVTRCANHLHQELVELINLIERA</sequence>
<protein>
    <submittedName>
        <fullName evidence="1">Uncharacterized protein</fullName>
    </submittedName>
</protein>
<evidence type="ECO:0000313" key="1">
    <source>
        <dbReference type="EMBL" id="MFC4158271.1"/>
    </source>
</evidence>
<comment type="caution">
    <text evidence="1">The sequence shown here is derived from an EMBL/GenBank/DDBJ whole genome shotgun (WGS) entry which is preliminary data.</text>
</comment>
<dbReference type="RefSeq" id="WP_378160762.1">
    <property type="nucleotide sequence ID" value="NZ_JBHSBU010000001.1"/>
</dbReference>
<dbReference type="EMBL" id="JBHSBU010000001">
    <property type="protein sequence ID" value="MFC4158271.1"/>
    <property type="molecule type" value="Genomic_DNA"/>
</dbReference>
<accession>A0ABV8MLS8</accession>
<keyword evidence="2" id="KW-1185">Reference proteome</keyword>
<proteinExistence type="predicted"/>